<protein>
    <submittedName>
        <fullName evidence="1">Uncharacterized protein</fullName>
    </submittedName>
</protein>
<name>A0AAN8UCY4_9MAGN</name>
<accession>A0AAN8UCY4</accession>
<dbReference type="GO" id="GO:0009507">
    <property type="term" value="C:chloroplast"/>
    <property type="evidence" value="ECO:0007669"/>
    <property type="project" value="TreeGrafter"/>
</dbReference>
<keyword evidence="2" id="KW-1185">Reference proteome</keyword>
<dbReference type="EMBL" id="JBAMMX010000027">
    <property type="protein sequence ID" value="KAK6913105.1"/>
    <property type="molecule type" value="Genomic_DNA"/>
</dbReference>
<dbReference type="GO" id="GO:0005983">
    <property type="term" value="P:starch catabolic process"/>
    <property type="evidence" value="ECO:0007669"/>
    <property type="project" value="TreeGrafter"/>
</dbReference>
<dbReference type="Proteomes" id="UP001370490">
    <property type="component" value="Unassembled WGS sequence"/>
</dbReference>
<dbReference type="AlphaFoldDB" id="A0AAN8UCY4"/>
<comment type="caution">
    <text evidence="1">The sequence shown here is derived from an EMBL/GenBank/DDBJ whole genome shotgun (WGS) entry which is preliminary data.</text>
</comment>
<dbReference type="PANTHER" id="PTHR47661">
    <property type="entry name" value="PHOSPHOGLUCAN PHOSPHATASE LSF1, CHLOROPLASTIC"/>
    <property type="match status" value="1"/>
</dbReference>
<proteinExistence type="predicted"/>
<organism evidence="1 2">
    <name type="scientific">Dillenia turbinata</name>
    <dbReference type="NCBI Taxonomy" id="194707"/>
    <lineage>
        <taxon>Eukaryota</taxon>
        <taxon>Viridiplantae</taxon>
        <taxon>Streptophyta</taxon>
        <taxon>Embryophyta</taxon>
        <taxon>Tracheophyta</taxon>
        <taxon>Spermatophyta</taxon>
        <taxon>Magnoliopsida</taxon>
        <taxon>eudicotyledons</taxon>
        <taxon>Gunneridae</taxon>
        <taxon>Pentapetalae</taxon>
        <taxon>Dilleniales</taxon>
        <taxon>Dilleniaceae</taxon>
        <taxon>Dillenia</taxon>
    </lineage>
</organism>
<evidence type="ECO:0000313" key="2">
    <source>
        <dbReference type="Proteomes" id="UP001370490"/>
    </source>
</evidence>
<gene>
    <name evidence="1" type="ORF">RJ641_022706</name>
</gene>
<dbReference type="GO" id="GO:0043036">
    <property type="term" value="C:starch grain"/>
    <property type="evidence" value="ECO:0007669"/>
    <property type="project" value="TreeGrafter"/>
</dbReference>
<evidence type="ECO:0000313" key="1">
    <source>
        <dbReference type="EMBL" id="KAK6913105.1"/>
    </source>
</evidence>
<dbReference type="PANTHER" id="PTHR47661:SF2">
    <property type="entry name" value="PHOSPHOGLUCAN PHOSPHATASE LSF1, CHLOROPLASTIC"/>
    <property type="match status" value="1"/>
</dbReference>
<reference evidence="1 2" key="1">
    <citation type="submission" date="2023-12" db="EMBL/GenBank/DDBJ databases">
        <title>A high-quality genome assembly for Dillenia turbinata (Dilleniales).</title>
        <authorList>
            <person name="Chanderbali A."/>
        </authorList>
    </citation>
    <scope>NUCLEOTIDE SEQUENCE [LARGE SCALE GENOMIC DNA]</scope>
    <source>
        <strain evidence="1">LSX21</strain>
        <tissue evidence="1">Leaf</tissue>
    </source>
</reference>
<sequence>MSSGALQLSRCSRGGGIDQITTSFWGLGISGWFGKRVSGVNRRGYVRVYAVSSDSNGSLKMNLNEYMVTLDKPLGIRFALSADGKIFVHALKKGVCPLSLSLSLSLW</sequence>